<organism evidence="2 3">
    <name type="scientific">Venturia inaequalis</name>
    <name type="common">Apple scab fungus</name>
    <dbReference type="NCBI Taxonomy" id="5025"/>
    <lineage>
        <taxon>Eukaryota</taxon>
        <taxon>Fungi</taxon>
        <taxon>Dikarya</taxon>
        <taxon>Ascomycota</taxon>
        <taxon>Pezizomycotina</taxon>
        <taxon>Dothideomycetes</taxon>
        <taxon>Pleosporomycetidae</taxon>
        <taxon>Venturiales</taxon>
        <taxon>Venturiaceae</taxon>
        <taxon>Venturia</taxon>
    </lineage>
</organism>
<gene>
    <name evidence="2" type="ORF">EG327_005268</name>
</gene>
<evidence type="ECO:0000313" key="2">
    <source>
        <dbReference type="EMBL" id="KAE9983992.1"/>
    </source>
</evidence>
<evidence type="ECO:0000313" key="3">
    <source>
        <dbReference type="Proteomes" id="UP000490939"/>
    </source>
</evidence>
<accession>A0A8H3VAC4</accession>
<keyword evidence="1" id="KW-0732">Signal</keyword>
<keyword evidence="3" id="KW-1185">Reference proteome</keyword>
<feature type="chain" id="PRO_5034246955" evidence="1">
    <location>
        <begin position="22"/>
        <end position="291"/>
    </location>
</feature>
<proteinExistence type="predicted"/>
<comment type="caution">
    <text evidence="2">The sequence shown here is derived from an EMBL/GenBank/DDBJ whole genome shotgun (WGS) entry which is preliminary data.</text>
</comment>
<dbReference type="AlphaFoldDB" id="A0A8H3VAC4"/>
<name>A0A8H3VAC4_VENIN</name>
<reference evidence="2 3" key="1">
    <citation type="submission" date="2019-07" db="EMBL/GenBank/DDBJ databases">
        <title>Venturia inaequalis Genome Resource.</title>
        <authorList>
            <person name="Lichtner F.J."/>
        </authorList>
    </citation>
    <scope>NUCLEOTIDE SEQUENCE [LARGE SCALE GENOMIC DNA]</scope>
    <source>
        <strain evidence="2 3">DMI_063113</strain>
    </source>
</reference>
<feature type="signal peptide" evidence="1">
    <location>
        <begin position="1"/>
        <end position="21"/>
    </location>
</feature>
<sequence>MQVIKAILVMALAVTASIAAALPDDTSDSPVAHRYNHFHSKAFKEAQEAENNHNKRDKGASLQSLRIEIIDPAFWSKSTCLTECLAMEQQCRNTGVPQDMCADQVCTDNVEYCDCFCQEYKCRQDAGAAFGFCQVPGNKAKRGFREAKKLAVKEKEDKRNDAASPIPIEKRKIEIITLQPYISPAGVSISQATADPMASHQPVTVGSKRNVDKAVETIEKRDCASNCEALYQDCNTVSSDAVTSETTAFQPCAVTRDTDAMSAPPGPGIVPHEARHCEAELDLLIDAIRKS</sequence>
<dbReference type="Proteomes" id="UP000490939">
    <property type="component" value="Unassembled WGS sequence"/>
</dbReference>
<protein>
    <submittedName>
        <fullName evidence="2">Uncharacterized protein</fullName>
    </submittedName>
</protein>
<dbReference type="EMBL" id="WNWR01000304">
    <property type="protein sequence ID" value="KAE9983992.1"/>
    <property type="molecule type" value="Genomic_DNA"/>
</dbReference>
<evidence type="ECO:0000256" key="1">
    <source>
        <dbReference type="SAM" id="SignalP"/>
    </source>
</evidence>